<gene>
    <name evidence="1" type="ORF">LH29_10780</name>
</gene>
<proteinExistence type="predicted"/>
<dbReference type="OrthoDB" id="790983at2"/>
<evidence type="ECO:0000313" key="1">
    <source>
        <dbReference type="EMBL" id="KJF43598.1"/>
    </source>
</evidence>
<name>A0A0D8JCR5_9BACT</name>
<evidence type="ECO:0000313" key="2">
    <source>
        <dbReference type="Proteomes" id="UP000032544"/>
    </source>
</evidence>
<dbReference type="EMBL" id="JRHC01000002">
    <property type="protein sequence ID" value="KJF43598.1"/>
    <property type="molecule type" value="Genomic_DNA"/>
</dbReference>
<dbReference type="AlphaFoldDB" id="A0A0D8JCR5"/>
<comment type="caution">
    <text evidence="1">The sequence shown here is derived from an EMBL/GenBank/DDBJ whole genome shotgun (WGS) entry which is preliminary data.</text>
</comment>
<accession>A0A0D8JCR5</accession>
<sequence length="277" mass="32906">MLEYITNLRKQTDELIESIESSNTNVLKKSLEASRVLAESFDKLKQFILSYKFRDEMEEITFFKEIKPKFCYRLIYYRKIYNIEMNRPAGANKQKEYLSEQLNEINKYNVKRLDFIRYYRSGASHLDSLYFLRGKMDTEQYLETFYFELDPNFSTNCDFKVAKILSNDMLSAYLMHEIELLNTNGLTPFHFGYPATKLTWKGTKTELMEQLYSWDSDNSFGDVPLTQLSDYIQKVFNIQLDKNLSRSFSDMKIRNVPTPFLDNLKNALLKRMGRKSE</sequence>
<dbReference type="STRING" id="1544798.LH29_10780"/>
<dbReference type="Proteomes" id="UP000032544">
    <property type="component" value="Unassembled WGS sequence"/>
</dbReference>
<reference evidence="1 2" key="1">
    <citation type="submission" date="2014-09" db="EMBL/GenBank/DDBJ databases">
        <title>Draft Genome Sequence of Draconibacterium sp. JN14CK-3.</title>
        <authorList>
            <person name="Dong C."/>
            <person name="Lai Q."/>
            <person name="Shao Z."/>
        </authorList>
    </citation>
    <scope>NUCLEOTIDE SEQUENCE [LARGE SCALE GENOMIC DNA]</scope>
    <source>
        <strain evidence="1 2">JN14CK-3</strain>
    </source>
</reference>
<protein>
    <submittedName>
        <fullName evidence="1">RteC protein</fullName>
    </submittedName>
</protein>
<dbReference type="RefSeq" id="WP_045029331.1">
    <property type="nucleotide sequence ID" value="NZ_JRHC01000002.1"/>
</dbReference>
<dbReference type="PATRIC" id="fig|1544798.3.peg.2311"/>
<organism evidence="1 2">
    <name type="scientific">Draconibacterium sediminis</name>
    <dbReference type="NCBI Taxonomy" id="1544798"/>
    <lineage>
        <taxon>Bacteria</taxon>
        <taxon>Pseudomonadati</taxon>
        <taxon>Bacteroidota</taxon>
        <taxon>Bacteroidia</taxon>
        <taxon>Marinilabiliales</taxon>
        <taxon>Prolixibacteraceae</taxon>
        <taxon>Draconibacterium</taxon>
    </lineage>
</organism>
<dbReference type="Pfam" id="PF09357">
    <property type="entry name" value="RteC"/>
    <property type="match status" value="1"/>
</dbReference>
<dbReference type="InterPro" id="IPR018534">
    <property type="entry name" value="Tet_reg_excision_RteC"/>
</dbReference>
<keyword evidence="2" id="KW-1185">Reference proteome</keyword>